<sequence length="501" mass="51277">MPIPALALTTDPFPAESAEAAVLAIPSLGDGGDVAGFPALRPALDAIGFTGAKNSFARVYAPDVTDLPLAVVGLGSEPNAATVREAVGTAARQLTGFDVVAVHVVADVEDAWRAAAEGAALGGYSFASYKNEDAGKAAKKRRAASVIVHAPAALDDAALVPVRAAAEAVALVKDLVSTPAEWQSPAQLAESAVTATEGLGIDVTVYDEKALEDGGFGGILGVGKGSDRPPRLVRLEWNPEGAARHVALVGKGITFDTGGLSLKPAASMVGMNEDMTGAAEVLAVIRAAAQLELPVRVTAWMCIADNMPSGRATRPGDVLRMLDGTTVEVTNTDAEGRLVLADGLVAASRENPDVIVDVATLTGAILVALGTRHTGVMGHGDAVDAFLRAADRTGELAWALPLPEYIAEGLDSRIADMQNANMGNRNGGSMFAGLFLQRFVGRRSVDGTAGGDDAPRIPWVHLDIAGSAMSTSSAYGYTDKGPTGATVRALIDFVAAGGEVL</sequence>
<dbReference type="InterPro" id="IPR008283">
    <property type="entry name" value="Peptidase_M17_N"/>
</dbReference>
<keyword evidence="11" id="KW-1185">Reference proteome</keyword>
<comment type="function">
    <text evidence="7 8">Presumably involved in the processing and regular turnover of intracellular proteins. Catalyzes the removal of unsubstituted N-terminal amino acids from various peptides.</text>
</comment>
<evidence type="ECO:0000256" key="4">
    <source>
        <dbReference type="ARBA" id="ARBA00022438"/>
    </source>
</evidence>
<evidence type="ECO:0000313" key="10">
    <source>
        <dbReference type="EMBL" id="GAA3660777.1"/>
    </source>
</evidence>
<evidence type="ECO:0000256" key="7">
    <source>
        <dbReference type="ARBA" id="ARBA00049972"/>
    </source>
</evidence>
<dbReference type="Gene3D" id="3.40.630.10">
    <property type="entry name" value="Zn peptidases"/>
    <property type="match status" value="1"/>
</dbReference>
<proteinExistence type="inferred from homology"/>
<comment type="caution">
    <text evidence="10">The sequence shown here is derived from an EMBL/GenBank/DDBJ whole genome shotgun (WGS) entry which is preliminary data.</text>
</comment>
<dbReference type="SUPFAM" id="SSF52949">
    <property type="entry name" value="Macro domain-like"/>
    <property type="match status" value="1"/>
</dbReference>
<dbReference type="Pfam" id="PF00883">
    <property type="entry name" value="Peptidase_M17"/>
    <property type="match status" value="1"/>
</dbReference>
<feature type="active site" evidence="8">
    <location>
        <position position="263"/>
    </location>
</feature>
<comment type="subcellular location">
    <subcellularLocation>
        <location evidence="8">Cytoplasm</location>
    </subcellularLocation>
</comment>
<gene>
    <name evidence="8" type="primary">pepA</name>
    <name evidence="10" type="ORF">GCM10022202_22300</name>
</gene>
<feature type="binding site" evidence="8">
    <location>
        <position position="274"/>
    </location>
    <ligand>
        <name>Mn(2+)</name>
        <dbReference type="ChEBI" id="CHEBI:29035"/>
        <label>2</label>
    </ligand>
</feature>
<feature type="binding site" evidence="8">
    <location>
        <position position="256"/>
    </location>
    <ligand>
        <name>Mn(2+)</name>
        <dbReference type="ChEBI" id="CHEBI:29035"/>
        <label>1</label>
    </ligand>
</feature>
<dbReference type="Pfam" id="PF02789">
    <property type="entry name" value="Peptidase_M17_N"/>
    <property type="match status" value="1"/>
</dbReference>
<dbReference type="PANTHER" id="PTHR11963">
    <property type="entry name" value="LEUCINE AMINOPEPTIDASE-RELATED"/>
    <property type="match status" value="1"/>
</dbReference>
<protein>
    <recommendedName>
        <fullName evidence="8">Probable cytosol aminopeptidase</fullName>
        <ecNumber evidence="8">3.4.11.1</ecNumber>
    </recommendedName>
    <alternativeName>
        <fullName evidence="8">Leucine aminopeptidase</fullName>
        <shortName evidence="8">LAP</shortName>
        <ecNumber evidence="8">3.4.11.10</ecNumber>
    </alternativeName>
    <alternativeName>
        <fullName evidence="8">Leucyl aminopeptidase</fullName>
    </alternativeName>
</protein>
<dbReference type="InterPro" id="IPR023042">
    <property type="entry name" value="Peptidase_M17_leu_NH2_pept"/>
</dbReference>
<dbReference type="InterPro" id="IPR000819">
    <property type="entry name" value="Peptidase_M17_C"/>
</dbReference>
<dbReference type="EC" id="3.4.11.1" evidence="8"/>
<evidence type="ECO:0000313" key="11">
    <source>
        <dbReference type="Proteomes" id="UP001410795"/>
    </source>
</evidence>
<feature type="binding site" evidence="8">
    <location>
        <position position="335"/>
    </location>
    <ligand>
        <name>Mn(2+)</name>
        <dbReference type="ChEBI" id="CHEBI:29035"/>
        <label>2</label>
    </ligand>
</feature>
<dbReference type="GO" id="GO:0004177">
    <property type="term" value="F:aminopeptidase activity"/>
    <property type="evidence" value="ECO:0007669"/>
    <property type="project" value="UniProtKB-KW"/>
</dbReference>
<evidence type="ECO:0000256" key="1">
    <source>
        <dbReference type="ARBA" id="ARBA00000135"/>
    </source>
</evidence>
<feature type="binding site" evidence="8">
    <location>
        <position position="256"/>
    </location>
    <ligand>
        <name>Mn(2+)</name>
        <dbReference type="ChEBI" id="CHEBI:29035"/>
        <label>2</label>
    </ligand>
</feature>
<dbReference type="InterPro" id="IPR043472">
    <property type="entry name" value="Macro_dom-like"/>
</dbReference>
<accession>A0ABP7BIX1</accession>
<feature type="binding site" evidence="8">
    <location>
        <position position="333"/>
    </location>
    <ligand>
        <name>Mn(2+)</name>
        <dbReference type="ChEBI" id="CHEBI:29035"/>
        <label>1</label>
    </ligand>
</feature>
<comment type="cofactor">
    <cofactor evidence="8">
        <name>Mn(2+)</name>
        <dbReference type="ChEBI" id="CHEBI:29035"/>
    </cofactor>
    <text evidence="8">Binds 2 manganese ions per subunit.</text>
</comment>
<dbReference type="InterPro" id="IPR011356">
    <property type="entry name" value="Leucine_aapep/pepB"/>
</dbReference>
<dbReference type="EC" id="3.4.11.10" evidence="8"/>
<dbReference type="NCBIfam" id="NF002073">
    <property type="entry name" value="PRK00913.1-2"/>
    <property type="match status" value="1"/>
</dbReference>
<comment type="catalytic activity">
    <reaction evidence="1 8">
        <text>Release of an N-terminal amino acid, Xaa-|-Yaa-, in which Xaa is preferably Leu, but may be other amino acids including Pro although not Arg or Lys, and Yaa may be Pro. Amino acid amides and methyl esters are also readily hydrolyzed, but rates on arylamides are exceedingly low.</text>
        <dbReference type="EC" id="3.4.11.1"/>
    </reaction>
</comment>
<dbReference type="SUPFAM" id="SSF53187">
    <property type="entry name" value="Zn-dependent exopeptidases"/>
    <property type="match status" value="1"/>
</dbReference>
<evidence type="ECO:0000256" key="8">
    <source>
        <dbReference type="HAMAP-Rule" id="MF_00181"/>
    </source>
</evidence>
<feature type="domain" description="Cytosol aminopeptidase" evidence="9">
    <location>
        <begin position="331"/>
        <end position="338"/>
    </location>
</feature>
<dbReference type="CDD" id="cd00433">
    <property type="entry name" value="Peptidase_M17"/>
    <property type="match status" value="1"/>
</dbReference>
<dbReference type="Gene3D" id="3.40.220.10">
    <property type="entry name" value="Leucine Aminopeptidase, subunit E, domain 1"/>
    <property type="match status" value="1"/>
</dbReference>
<reference evidence="11" key="1">
    <citation type="journal article" date="2019" name="Int. J. Syst. Evol. Microbiol.">
        <title>The Global Catalogue of Microorganisms (GCM) 10K type strain sequencing project: providing services to taxonomists for standard genome sequencing and annotation.</title>
        <authorList>
            <consortium name="The Broad Institute Genomics Platform"/>
            <consortium name="The Broad Institute Genome Sequencing Center for Infectious Disease"/>
            <person name="Wu L."/>
            <person name="Ma J."/>
        </authorList>
    </citation>
    <scope>NUCLEOTIDE SEQUENCE [LARGE SCALE GENOMIC DNA]</scope>
    <source>
        <strain evidence="11">JCM 16546</strain>
    </source>
</reference>
<dbReference type="EMBL" id="BAAAYV010000010">
    <property type="protein sequence ID" value="GAA3660777.1"/>
    <property type="molecule type" value="Genomic_DNA"/>
</dbReference>
<organism evidence="10 11">
    <name type="scientific">Microbacterium marinilacus</name>
    <dbReference type="NCBI Taxonomy" id="415209"/>
    <lineage>
        <taxon>Bacteria</taxon>
        <taxon>Bacillati</taxon>
        <taxon>Actinomycetota</taxon>
        <taxon>Actinomycetes</taxon>
        <taxon>Micrococcales</taxon>
        <taxon>Microbacteriaceae</taxon>
        <taxon>Microbacterium</taxon>
    </lineage>
</organism>
<comment type="similarity">
    <text evidence="3 8">Belongs to the peptidase M17 family.</text>
</comment>
<keyword evidence="8" id="KW-0963">Cytoplasm</keyword>
<dbReference type="RefSeq" id="WP_221857440.1">
    <property type="nucleotide sequence ID" value="NZ_BAAAYV010000010.1"/>
</dbReference>
<evidence type="ECO:0000259" key="9">
    <source>
        <dbReference type="PROSITE" id="PS00631"/>
    </source>
</evidence>
<evidence type="ECO:0000256" key="3">
    <source>
        <dbReference type="ARBA" id="ARBA00009528"/>
    </source>
</evidence>
<feature type="binding site" evidence="8">
    <location>
        <position position="251"/>
    </location>
    <ligand>
        <name>Mn(2+)</name>
        <dbReference type="ChEBI" id="CHEBI:29035"/>
        <label>2</label>
    </ligand>
</feature>
<feature type="active site" evidence="8">
    <location>
        <position position="337"/>
    </location>
</feature>
<evidence type="ECO:0000256" key="5">
    <source>
        <dbReference type="ARBA" id="ARBA00022670"/>
    </source>
</evidence>
<keyword evidence="4 8" id="KW-0031">Aminopeptidase</keyword>
<evidence type="ECO:0000256" key="6">
    <source>
        <dbReference type="ARBA" id="ARBA00022801"/>
    </source>
</evidence>
<evidence type="ECO:0000256" key="2">
    <source>
        <dbReference type="ARBA" id="ARBA00000967"/>
    </source>
</evidence>
<dbReference type="PANTHER" id="PTHR11963:SF23">
    <property type="entry name" value="CYTOSOL AMINOPEPTIDASE"/>
    <property type="match status" value="1"/>
</dbReference>
<dbReference type="PROSITE" id="PS00631">
    <property type="entry name" value="CYTOSOL_AP"/>
    <property type="match status" value="1"/>
</dbReference>
<feature type="binding site" evidence="8">
    <location>
        <position position="335"/>
    </location>
    <ligand>
        <name>Mn(2+)</name>
        <dbReference type="ChEBI" id="CHEBI:29035"/>
        <label>1</label>
    </ligand>
</feature>
<dbReference type="HAMAP" id="MF_00181">
    <property type="entry name" value="Cytosol_peptidase_M17"/>
    <property type="match status" value="1"/>
</dbReference>
<keyword evidence="5 8" id="KW-0645">Protease</keyword>
<dbReference type="PRINTS" id="PR00481">
    <property type="entry name" value="LAMNOPPTDASE"/>
</dbReference>
<dbReference type="Proteomes" id="UP001410795">
    <property type="component" value="Unassembled WGS sequence"/>
</dbReference>
<keyword evidence="6 8" id="KW-0378">Hydrolase</keyword>
<comment type="catalytic activity">
    <reaction evidence="2 8">
        <text>Release of an N-terminal amino acid, preferentially leucine, but not glutamic or aspartic acids.</text>
        <dbReference type="EC" id="3.4.11.10"/>
    </reaction>
</comment>
<keyword evidence="8" id="KW-0464">Manganese</keyword>
<name>A0ABP7BIX1_9MICO</name>
<keyword evidence="8" id="KW-0479">Metal-binding</keyword>